<dbReference type="AlphaFoldDB" id="A0A6C0KYZ4"/>
<evidence type="ECO:0000256" key="1">
    <source>
        <dbReference type="SAM" id="Phobius"/>
    </source>
</evidence>
<evidence type="ECO:0000313" key="2">
    <source>
        <dbReference type="EMBL" id="QHU22461.1"/>
    </source>
</evidence>
<name>A0A6C0KYZ4_9ZZZZ</name>
<organism evidence="2">
    <name type="scientific">viral metagenome</name>
    <dbReference type="NCBI Taxonomy" id="1070528"/>
    <lineage>
        <taxon>unclassified sequences</taxon>
        <taxon>metagenomes</taxon>
        <taxon>organismal metagenomes</taxon>
    </lineage>
</organism>
<protein>
    <submittedName>
        <fullName evidence="2">Uncharacterized protein</fullName>
    </submittedName>
</protein>
<keyword evidence="1" id="KW-0812">Transmembrane</keyword>
<sequence length="267" mass="31131">MNSLSLKHFFEKESSSFKQLDISQNMVQTILLTLFLLALVVILYTRLFMTIEFEHWDVQKCNPKYIFYSGYIKQNPNSSSLSSTIDNFNECIVKFNNQSDNHFSKILETNTAENLRLNDELATNHGKLSKQKALELQRKINSKNKEFQIKLENVGTLRQTDSLQNEINKLQDIIRDIKEYAHSYLTYAMMHFAFKLKISEKDGSSKNLLNGSIQCENYNADSSKCNSNIYCNYDADQCKNLTKEEFYTQEAHNINEIIKQYFGNNKL</sequence>
<reference evidence="2" key="1">
    <citation type="journal article" date="2020" name="Nature">
        <title>Giant virus diversity and host interactions through global metagenomics.</title>
        <authorList>
            <person name="Schulz F."/>
            <person name="Roux S."/>
            <person name="Paez-Espino D."/>
            <person name="Jungbluth S."/>
            <person name="Walsh D.A."/>
            <person name="Denef V.J."/>
            <person name="McMahon K.D."/>
            <person name="Konstantinidis K.T."/>
            <person name="Eloe-Fadrosh E.A."/>
            <person name="Kyrpides N.C."/>
            <person name="Woyke T."/>
        </authorList>
    </citation>
    <scope>NUCLEOTIDE SEQUENCE</scope>
    <source>
        <strain evidence="2">GVMAG-S-ERX555907-102</strain>
    </source>
</reference>
<dbReference type="EMBL" id="MN741007">
    <property type="protein sequence ID" value="QHU22461.1"/>
    <property type="molecule type" value="Genomic_DNA"/>
</dbReference>
<keyword evidence="1" id="KW-0472">Membrane</keyword>
<feature type="transmembrane region" description="Helical" evidence="1">
    <location>
        <begin position="26"/>
        <end position="45"/>
    </location>
</feature>
<proteinExistence type="predicted"/>
<keyword evidence="1" id="KW-1133">Transmembrane helix</keyword>
<accession>A0A6C0KYZ4</accession>